<keyword evidence="3" id="KW-1185">Reference proteome</keyword>
<dbReference type="Proteomes" id="UP001183202">
    <property type="component" value="Unassembled WGS sequence"/>
</dbReference>
<evidence type="ECO:0000259" key="1">
    <source>
        <dbReference type="Pfam" id="PF01979"/>
    </source>
</evidence>
<protein>
    <submittedName>
        <fullName evidence="2">Amidohydrolase family protein</fullName>
    </submittedName>
</protein>
<dbReference type="Gene3D" id="2.30.40.10">
    <property type="entry name" value="Urease, subunit C, domain 1"/>
    <property type="match status" value="1"/>
</dbReference>
<reference evidence="3" key="1">
    <citation type="submission" date="2023-07" db="EMBL/GenBank/DDBJ databases">
        <title>30 novel species of actinomycetes from the DSMZ collection.</title>
        <authorList>
            <person name="Nouioui I."/>
        </authorList>
    </citation>
    <scope>NUCLEOTIDE SEQUENCE [LARGE SCALE GENOMIC DNA]</scope>
    <source>
        <strain evidence="3">DSM 45834</strain>
    </source>
</reference>
<proteinExistence type="predicted"/>
<dbReference type="EMBL" id="JAVREJ010000029">
    <property type="protein sequence ID" value="MDT0353287.1"/>
    <property type="molecule type" value="Genomic_DNA"/>
</dbReference>
<dbReference type="SUPFAM" id="SSF51556">
    <property type="entry name" value="Metallo-dependent hydrolases"/>
    <property type="match status" value="1"/>
</dbReference>
<dbReference type="InterPro" id="IPR011059">
    <property type="entry name" value="Metal-dep_hydrolase_composite"/>
</dbReference>
<dbReference type="PANTHER" id="PTHR43135:SF3">
    <property type="entry name" value="ALPHA-D-RIBOSE 1-METHYLPHOSPHONATE 5-TRIPHOSPHATE DIPHOSPHATASE"/>
    <property type="match status" value="1"/>
</dbReference>
<dbReference type="SUPFAM" id="SSF51338">
    <property type="entry name" value="Composite domain of metallo-dependent hydrolases"/>
    <property type="match status" value="1"/>
</dbReference>
<organism evidence="2 3">
    <name type="scientific">Pseudonocardia charpentierae</name>
    <dbReference type="NCBI Taxonomy" id="3075545"/>
    <lineage>
        <taxon>Bacteria</taxon>
        <taxon>Bacillati</taxon>
        <taxon>Actinomycetota</taxon>
        <taxon>Actinomycetes</taxon>
        <taxon>Pseudonocardiales</taxon>
        <taxon>Pseudonocardiaceae</taxon>
        <taxon>Pseudonocardia</taxon>
    </lineage>
</organism>
<comment type="caution">
    <text evidence="2">The sequence shown here is derived from an EMBL/GenBank/DDBJ whole genome shotgun (WGS) entry which is preliminary data.</text>
</comment>
<evidence type="ECO:0000313" key="3">
    <source>
        <dbReference type="Proteomes" id="UP001183202"/>
    </source>
</evidence>
<evidence type="ECO:0000313" key="2">
    <source>
        <dbReference type="EMBL" id="MDT0353287.1"/>
    </source>
</evidence>
<dbReference type="InterPro" id="IPR051781">
    <property type="entry name" value="Metallo-dep_Hydrolase"/>
</dbReference>
<dbReference type="RefSeq" id="WP_311559801.1">
    <property type="nucleotide sequence ID" value="NZ_JAVREJ010000029.1"/>
</dbReference>
<feature type="domain" description="Amidohydrolase-related" evidence="1">
    <location>
        <begin position="54"/>
        <end position="386"/>
    </location>
</feature>
<dbReference type="InterPro" id="IPR032466">
    <property type="entry name" value="Metal_Hydrolase"/>
</dbReference>
<accession>A0ABU2NH50</accession>
<dbReference type="PANTHER" id="PTHR43135">
    <property type="entry name" value="ALPHA-D-RIBOSE 1-METHYLPHOSPHONATE 5-TRIPHOSPHATE DIPHOSPHATASE"/>
    <property type="match status" value="1"/>
</dbReference>
<dbReference type="Gene3D" id="3.20.20.140">
    <property type="entry name" value="Metal-dependent hydrolases"/>
    <property type="match status" value="1"/>
</dbReference>
<dbReference type="InterPro" id="IPR006680">
    <property type="entry name" value="Amidohydro-rel"/>
</dbReference>
<dbReference type="Pfam" id="PF01979">
    <property type="entry name" value="Amidohydro_1"/>
    <property type="match status" value="1"/>
</dbReference>
<gene>
    <name evidence="2" type="ORF">RM445_27620</name>
</gene>
<sequence length="386" mass="39729">MRLLALGAQGLFDGVAVTRGRVMVLVEGDRIVAVDRSGAAPPPHAEVVELTDATLLPGLVDAHVHLAFDPMGHPLVDVLEVDDDVLLSRMRANAAQALAAGITTMRDLGDARYLTGRLRSAWAGGPELLMSGPPITRTGGHCWFLGGEADGVDGVRAAVAQRVAAGVDVIKIMATGGLMTPGFGVHESQYGPVELRAACEAAHDCGLAVTAHAHGPRGIAESFAAGVDGVEHATFLTPDGVEFNAGTVDRLAAAGVFVGATEAWLPGGPPLPPADAVRLEQCRANVVRMQRAGVRVVCSSDAGVGSRKPHDVLPHGVVLFASLGFSTMEALAAVTSVAARACGVGSRKGRLAPSFDADILAVAGDPTTDVRALLDVRAVFRAGRRV</sequence>
<name>A0ABU2NH50_9PSEU</name>